<dbReference type="InterPro" id="IPR001314">
    <property type="entry name" value="Peptidase_S1A"/>
</dbReference>
<evidence type="ECO:0000313" key="8">
    <source>
        <dbReference type="EMBL" id="OWF37522.1"/>
    </source>
</evidence>
<evidence type="ECO:0000259" key="7">
    <source>
        <dbReference type="PROSITE" id="PS50240"/>
    </source>
</evidence>
<reference evidence="8 9" key="1">
    <citation type="journal article" date="2017" name="Nat. Ecol. Evol.">
        <title>Scallop genome provides insights into evolution of bilaterian karyotype and development.</title>
        <authorList>
            <person name="Wang S."/>
            <person name="Zhang J."/>
            <person name="Jiao W."/>
            <person name="Li J."/>
            <person name="Xun X."/>
            <person name="Sun Y."/>
            <person name="Guo X."/>
            <person name="Huan P."/>
            <person name="Dong B."/>
            <person name="Zhang L."/>
            <person name="Hu X."/>
            <person name="Sun X."/>
            <person name="Wang J."/>
            <person name="Zhao C."/>
            <person name="Wang Y."/>
            <person name="Wang D."/>
            <person name="Huang X."/>
            <person name="Wang R."/>
            <person name="Lv J."/>
            <person name="Li Y."/>
            <person name="Zhang Z."/>
            <person name="Liu B."/>
            <person name="Lu W."/>
            <person name="Hui Y."/>
            <person name="Liang J."/>
            <person name="Zhou Z."/>
            <person name="Hou R."/>
            <person name="Li X."/>
            <person name="Liu Y."/>
            <person name="Li H."/>
            <person name="Ning X."/>
            <person name="Lin Y."/>
            <person name="Zhao L."/>
            <person name="Xing Q."/>
            <person name="Dou J."/>
            <person name="Li Y."/>
            <person name="Mao J."/>
            <person name="Guo H."/>
            <person name="Dou H."/>
            <person name="Li T."/>
            <person name="Mu C."/>
            <person name="Jiang W."/>
            <person name="Fu Q."/>
            <person name="Fu X."/>
            <person name="Miao Y."/>
            <person name="Liu J."/>
            <person name="Yu Q."/>
            <person name="Li R."/>
            <person name="Liao H."/>
            <person name="Li X."/>
            <person name="Kong Y."/>
            <person name="Jiang Z."/>
            <person name="Chourrout D."/>
            <person name="Li R."/>
            <person name="Bao Z."/>
        </authorList>
    </citation>
    <scope>NUCLEOTIDE SEQUENCE [LARGE SCALE GENOMIC DNA]</scope>
    <source>
        <strain evidence="8 9">PY_sf001</strain>
    </source>
</reference>
<dbReference type="InterPro" id="IPR018114">
    <property type="entry name" value="TRYPSIN_HIS"/>
</dbReference>
<feature type="chain" id="PRO_5013369809" evidence="6">
    <location>
        <begin position="25"/>
        <end position="483"/>
    </location>
</feature>
<evidence type="ECO:0000256" key="6">
    <source>
        <dbReference type="SAM" id="SignalP"/>
    </source>
</evidence>
<dbReference type="PRINTS" id="PR00722">
    <property type="entry name" value="CHYMOTRYPSIN"/>
</dbReference>
<keyword evidence="1 5" id="KW-0645">Protease</keyword>
<evidence type="ECO:0000256" key="4">
    <source>
        <dbReference type="ARBA" id="ARBA00023157"/>
    </source>
</evidence>
<organism evidence="8 9">
    <name type="scientific">Mizuhopecten yessoensis</name>
    <name type="common">Japanese scallop</name>
    <name type="synonym">Patinopecten yessoensis</name>
    <dbReference type="NCBI Taxonomy" id="6573"/>
    <lineage>
        <taxon>Eukaryota</taxon>
        <taxon>Metazoa</taxon>
        <taxon>Spiralia</taxon>
        <taxon>Lophotrochozoa</taxon>
        <taxon>Mollusca</taxon>
        <taxon>Bivalvia</taxon>
        <taxon>Autobranchia</taxon>
        <taxon>Pteriomorphia</taxon>
        <taxon>Pectinida</taxon>
        <taxon>Pectinoidea</taxon>
        <taxon>Pectinidae</taxon>
        <taxon>Mizuhopecten</taxon>
    </lineage>
</organism>
<name>A0A210PLZ8_MIZYE</name>
<dbReference type="PROSITE" id="PS00134">
    <property type="entry name" value="TRYPSIN_HIS"/>
    <property type="match status" value="1"/>
</dbReference>
<dbReference type="InterPro" id="IPR043504">
    <property type="entry name" value="Peptidase_S1_PA_chymotrypsin"/>
</dbReference>
<dbReference type="InterPro" id="IPR001254">
    <property type="entry name" value="Trypsin_dom"/>
</dbReference>
<dbReference type="PROSITE" id="PS50240">
    <property type="entry name" value="TRYPSIN_DOM"/>
    <property type="match status" value="1"/>
</dbReference>
<dbReference type="InterPro" id="IPR000884">
    <property type="entry name" value="TSP1_rpt"/>
</dbReference>
<dbReference type="AlphaFoldDB" id="A0A210PLZ8"/>
<dbReference type="EMBL" id="NEDP02005588">
    <property type="protein sequence ID" value="OWF37522.1"/>
    <property type="molecule type" value="Genomic_DNA"/>
</dbReference>
<protein>
    <submittedName>
        <fullName evidence="8">Chymotrypsinogen B</fullName>
    </submittedName>
</protein>
<dbReference type="PANTHER" id="PTHR24252">
    <property type="entry name" value="ACROSIN-RELATED"/>
    <property type="match status" value="1"/>
</dbReference>
<dbReference type="PROSITE" id="PS50092">
    <property type="entry name" value="TSP1"/>
    <property type="match status" value="1"/>
</dbReference>
<sequence>MQRTAVILLFPLLSVLFSHIGVYSKKRAEISEGKPHNLIDAGMNSSRTTSLVSLEKSGKNNQLLCRYYSKWSKWSSCNRHCEQSRVRRCKNRKYCGTSFLKEKRHCRKQRGVCSSLSYKVIGFRRNRLMEKILYDLLYDEWSLWGRCKRTCRKRRFRMCKEPRICGNSYIQQERDCKLPGTLCEKKYTLRSDEENDSVIKQVEAPGPLGKEGTHDVAAPTLTEISNVCGERKMAGSFRIVGGQEARPNSWPWQVAILTRWKEQYCGGTLIAPNWVLTAAHCIRKRSKRRKVIVRIGEHDIQAYDTTEVDLRVEKDFPHHNFDYETITNDIALLKLKEKKSYRESDNVVKGYACLAPEDYEVPDGTMCMTVGWGKERNTDVTGSDVLQEAQVPIVNKRKCRKAFDYKITDKQICAGYKKGGVDSCAGDSGGPLLCPRNDNGTMRWFVYGVTSYGEGCGQKGKFGIYTKVTNYLKWINRIVRNNP</sequence>
<dbReference type="PROSITE" id="PS00135">
    <property type="entry name" value="TRYPSIN_SER"/>
    <property type="match status" value="1"/>
</dbReference>
<evidence type="ECO:0000256" key="1">
    <source>
        <dbReference type="ARBA" id="ARBA00022670"/>
    </source>
</evidence>
<dbReference type="InterPro" id="IPR033116">
    <property type="entry name" value="TRYPSIN_SER"/>
</dbReference>
<evidence type="ECO:0000256" key="3">
    <source>
        <dbReference type="ARBA" id="ARBA00022825"/>
    </source>
</evidence>
<dbReference type="SMART" id="SM00209">
    <property type="entry name" value="TSP1"/>
    <property type="match status" value="2"/>
</dbReference>
<dbReference type="PANTHER" id="PTHR24252:SF7">
    <property type="entry name" value="HYALIN"/>
    <property type="match status" value="1"/>
</dbReference>
<comment type="caution">
    <text evidence="8">The sequence shown here is derived from an EMBL/GenBank/DDBJ whole genome shotgun (WGS) entry which is preliminary data.</text>
</comment>
<evidence type="ECO:0000256" key="2">
    <source>
        <dbReference type="ARBA" id="ARBA00022801"/>
    </source>
</evidence>
<keyword evidence="2 5" id="KW-0378">Hydrolase</keyword>
<dbReference type="CDD" id="cd00190">
    <property type="entry name" value="Tryp_SPc"/>
    <property type="match status" value="1"/>
</dbReference>
<keyword evidence="9" id="KW-1185">Reference proteome</keyword>
<feature type="signal peptide" evidence="6">
    <location>
        <begin position="1"/>
        <end position="24"/>
    </location>
</feature>
<dbReference type="Gene3D" id="2.40.10.10">
    <property type="entry name" value="Trypsin-like serine proteases"/>
    <property type="match status" value="1"/>
</dbReference>
<proteinExistence type="predicted"/>
<evidence type="ECO:0000313" key="9">
    <source>
        <dbReference type="Proteomes" id="UP000242188"/>
    </source>
</evidence>
<dbReference type="STRING" id="6573.A0A210PLZ8"/>
<dbReference type="GO" id="GO:0004252">
    <property type="term" value="F:serine-type endopeptidase activity"/>
    <property type="evidence" value="ECO:0007669"/>
    <property type="project" value="InterPro"/>
</dbReference>
<dbReference type="SMART" id="SM00020">
    <property type="entry name" value="Tryp_SPc"/>
    <property type="match status" value="1"/>
</dbReference>
<dbReference type="Proteomes" id="UP000242188">
    <property type="component" value="Unassembled WGS sequence"/>
</dbReference>
<dbReference type="GO" id="GO:0006508">
    <property type="term" value="P:proteolysis"/>
    <property type="evidence" value="ECO:0007669"/>
    <property type="project" value="UniProtKB-KW"/>
</dbReference>
<evidence type="ECO:0000256" key="5">
    <source>
        <dbReference type="RuleBase" id="RU363034"/>
    </source>
</evidence>
<dbReference type="OrthoDB" id="10004439at2759"/>
<accession>A0A210PLZ8</accession>
<dbReference type="InterPro" id="IPR009003">
    <property type="entry name" value="Peptidase_S1_PA"/>
</dbReference>
<keyword evidence="6" id="KW-0732">Signal</keyword>
<keyword evidence="4" id="KW-1015">Disulfide bond</keyword>
<gene>
    <name evidence="8" type="ORF">KP79_PYT06045</name>
</gene>
<keyword evidence="3 5" id="KW-0720">Serine protease</keyword>
<feature type="domain" description="Peptidase S1" evidence="7">
    <location>
        <begin position="239"/>
        <end position="480"/>
    </location>
</feature>
<dbReference type="FunFam" id="2.40.10.10:FF:000003">
    <property type="entry name" value="Transmembrane serine protease 3"/>
    <property type="match status" value="1"/>
</dbReference>
<dbReference type="Pfam" id="PF00089">
    <property type="entry name" value="Trypsin"/>
    <property type="match status" value="1"/>
</dbReference>
<dbReference type="SUPFAM" id="SSF50494">
    <property type="entry name" value="Trypsin-like serine proteases"/>
    <property type="match status" value="1"/>
</dbReference>